<name>A0A542YW07_9MICO</name>
<evidence type="ECO:0000313" key="4">
    <source>
        <dbReference type="Proteomes" id="UP000319516"/>
    </source>
</evidence>
<dbReference type="InterPro" id="IPR013538">
    <property type="entry name" value="ASHA1/2-like_C"/>
</dbReference>
<dbReference type="Pfam" id="PF08327">
    <property type="entry name" value="AHSA1"/>
    <property type="match status" value="1"/>
</dbReference>
<dbReference type="Proteomes" id="UP000319516">
    <property type="component" value="Unassembled WGS sequence"/>
</dbReference>
<comment type="similarity">
    <text evidence="1">Belongs to the AHA1 family.</text>
</comment>
<sequence length="218" mass="23480">MSEDISTISAGQVDAVDRDLDIAEHGDGTATLVSRISQVYATTVEDLWDACTRAERLPRWFAPVSGDLELGGRYQVEGNAGGTIERCEPPSVFKATWEFQGNVSWIEVRVEPEGKGARLTLEHTATAEFPSDFWTTYGPGATGVGWDLSFLGLAFHLATGTDKPAEGSGWEQTPSAREFIGASSRRWADLSVAAGTDDAAARAAERQTTAFFTGQEVE</sequence>
<dbReference type="SUPFAM" id="SSF55961">
    <property type="entry name" value="Bet v1-like"/>
    <property type="match status" value="1"/>
</dbReference>
<dbReference type="EMBL" id="VFOP01000001">
    <property type="protein sequence ID" value="TQL52261.1"/>
    <property type="molecule type" value="Genomic_DNA"/>
</dbReference>
<dbReference type="AlphaFoldDB" id="A0A542YW07"/>
<reference evidence="3 4" key="1">
    <citation type="submission" date="2019-06" db="EMBL/GenBank/DDBJ databases">
        <title>Sequencing the genomes of 1000 actinobacteria strains.</title>
        <authorList>
            <person name="Klenk H.-P."/>
        </authorList>
    </citation>
    <scope>NUCLEOTIDE SEQUENCE [LARGE SCALE GENOMIC DNA]</scope>
    <source>
        <strain evidence="3 4">DSM 12335</strain>
    </source>
</reference>
<evidence type="ECO:0000259" key="2">
    <source>
        <dbReference type="Pfam" id="PF08327"/>
    </source>
</evidence>
<accession>A0A542YW07</accession>
<keyword evidence="4" id="KW-1185">Reference proteome</keyword>
<dbReference type="RefSeq" id="WP_141786156.1">
    <property type="nucleotide sequence ID" value="NZ_BAAAIK010000001.1"/>
</dbReference>
<proteinExistence type="inferred from homology"/>
<organism evidence="3 4">
    <name type="scientific">Ornithinicoccus hortensis</name>
    <dbReference type="NCBI Taxonomy" id="82346"/>
    <lineage>
        <taxon>Bacteria</taxon>
        <taxon>Bacillati</taxon>
        <taxon>Actinomycetota</taxon>
        <taxon>Actinomycetes</taxon>
        <taxon>Micrococcales</taxon>
        <taxon>Intrasporangiaceae</taxon>
        <taxon>Ornithinicoccus</taxon>
    </lineage>
</organism>
<comment type="caution">
    <text evidence="3">The sequence shown here is derived from an EMBL/GenBank/DDBJ whole genome shotgun (WGS) entry which is preliminary data.</text>
</comment>
<gene>
    <name evidence="3" type="ORF">FB467_3441</name>
</gene>
<evidence type="ECO:0000256" key="1">
    <source>
        <dbReference type="ARBA" id="ARBA00006817"/>
    </source>
</evidence>
<evidence type="ECO:0000313" key="3">
    <source>
        <dbReference type="EMBL" id="TQL52261.1"/>
    </source>
</evidence>
<dbReference type="CDD" id="cd08899">
    <property type="entry name" value="SRPBCC_CalC_Aha1-like_6"/>
    <property type="match status" value="1"/>
</dbReference>
<feature type="domain" description="Activator of Hsp90 ATPase homologue 1/2-like C-terminal" evidence="2">
    <location>
        <begin position="42"/>
        <end position="128"/>
    </location>
</feature>
<dbReference type="OrthoDB" id="8117292at2"/>
<dbReference type="Gene3D" id="3.30.530.20">
    <property type="match status" value="1"/>
</dbReference>
<protein>
    <submittedName>
        <fullName evidence="3">Uncharacterized protein YndB with AHSA1/START domain</fullName>
    </submittedName>
</protein>
<dbReference type="InterPro" id="IPR023393">
    <property type="entry name" value="START-like_dom_sf"/>
</dbReference>